<dbReference type="Gene3D" id="1.10.287.1490">
    <property type="match status" value="1"/>
</dbReference>
<feature type="coiled-coil region" evidence="5">
    <location>
        <begin position="411"/>
        <end position="494"/>
    </location>
</feature>
<evidence type="ECO:0000313" key="7">
    <source>
        <dbReference type="Ensembl" id="ENSCCRP00020105485.1"/>
    </source>
</evidence>
<accession>A0A8C2K5K2</accession>
<keyword evidence="3" id="KW-0597">Phosphoprotein</keyword>
<evidence type="ECO:0000256" key="2">
    <source>
        <dbReference type="ARBA" id="ARBA00022490"/>
    </source>
</evidence>
<comment type="subcellular location">
    <subcellularLocation>
        <location evidence="1">Cytoplasm</location>
    </subcellularLocation>
</comment>
<dbReference type="Ensembl" id="ENSCCRT00020115207.1">
    <property type="protein sequence ID" value="ENSCCRP00020105485.1"/>
    <property type="gene ID" value="ENSCCRG00020048088.1"/>
</dbReference>
<dbReference type="InterPro" id="IPR051841">
    <property type="entry name" value="MT-Golgi_org_protein"/>
</dbReference>
<dbReference type="PANTHER" id="PTHR18902:SF26">
    <property type="entry name" value="GOLGIN SUBFAMILY A MEMBER 3"/>
    <property type="match status" value="1"/>
</dbReference>
<feature type="coiled-coil region" evidence="5">
    <location>
        <begin position="587"/>
        <end position="893"/>
    </location>
</feature>
<keyword evidence="2" id="KW-0963">Cytoplasm</keyword>
<feature type="coiled-coil region" evidence="5">
    <location>
        <begin position="334"/>
        <end position="375"/>
    </location>
</feature>
<evidence type="ECO:0000256" key="1">
    <source>
        <dbReference type="ARBA" id="ARBA00004496"/>
    </source>
</evidence>
<feature type="coiled-coil region" evidence="5">
    <location>
        <begin position="1330"/>
        <end position="1357"/>
    </location>
</feature>
<evidence type="ECO:0000256" key="4">
    <source>
        <dbReference type="ARBA" id="ARBA00023054"/>
    </source>
</evidence>
<feature type="compositionally biased region" description="Basic and acidic residues" evidence="6">
    <location>
        <begin position="151"/>
        <end position="164"/>
    </location>
</feature>
<dbReference type="Proteomes" id="UP000694701">
    <property type="component" value="Unplaced"/>
</dbReference>
<feature type="region of interest" description="Disordered" evidence="6">
    <location>
        <begin position="288"/>
        <end position="318"/>
    </location>
</feature>
<protein>
    <submittedName>
        <fullName evidence="7">Golgin A3</fullName>
    </submittedName>
</protein>
<feature type="region of interest" description="Disordered" evidence="6">
    <location>
        <begin position="1368"/>
        <end position="1397"/>
    </location>
</feature>
<evidence type="ECO:0000256" key="5">
    <source>
        <dbReference type="SAM" id="Coils"/>
    </source>
</evidence>
<name>A0A8C2K5K2_CYPCA</name>
<reference evidence="7" key="1">
    <citation type="submission" date="2025-08" db="UniProtKB">
        <authorList>
            <consortium name="Ensembl"/>
        </authorList>
    </citation>
    <scope>IDENTIFICATION</scope>
</reference>
<feature type="region of interest" description="Disordered" evidence="6">
    <location>
        <begin position="126"/>
        <end position="176"/>
    </location>
</feature>
<dbReference type="PANTHER" id="PTHR18902">
    <property type="entry name" value="NUCLEAR MITOTIC APPARATUS PROTEIN 1-RELATED"/>
    <property type="match status" value="1"/>
</dbReference>
<evidence type="ECO:0000313" key="8">
    <source>
        <dbReference type="Proteomes" id="UP000694701"/>
    </source>
</evidence>
<keyword evidence="4 5" id="KW-0175">Coiled coil</keyword>
<feature type="compositionally biased region" description="Basic residues" evidence="6">
    <location>
        <begin position="139"/>
        <end position="148"/>
    </location>
</feature>
<feature type="coiled-coil region" evidence="5">
    <location>
        <begin position="930"/>
        <end position="1253"/>
    </location>
</feature>
<dbReference type="GO" id="GO:0005737">
    <property type="term" value="C:cytoplasm"/>
    <property type="evidence" value="ECO:0007669"/>
    <property type="project" value="UniProtKB-SubCell"/>
</dbReference>
<sequence length="1397" mass="158685">IPFSCCIQSNTACLTISQLSTCLFLHGNSFSVFIDHVFLVASKEPSVEMENEEKIRQEARRRLEEQLKQYRVQRHTERVSQQMRTSRPFSTLDPELMLHPEGLPRASTVAMTKEYSFLRTSVPRGPKLGSLGIPSSKEKKSKSSRSNKIHSLADYRTPDSDAKSTDASGGLVSASADSSFSSLHSTISSVSTVSEISSETNAHSESSQLIRDNVSEVDGSESGFKADGNDSDSSSYSSVSTTGTYNMLARIGNRPKAPYTVEGREIAPEAMGHFPSLQEVLKAATEERHMEELEQEREGSVEPRSRRDSFSSSVSYGSSVMGTHDEMLQVLKEKMRLEGQLESVSSEANQALKEKTELQAQLATVTAQLQAQEEQTQASQDKQSTLTSEVITLRSNCSALEKAMVDLQANLEGKNASLASLGNDLQLAEEQYQRLMVKVEEMQQSLNTKDNTVSELRQLMGGLQTQLQRVQSERNALQSRLKTSQAEVDSLQQLRLWYQQQLTLAQEARVRLQGEMTNMQAGQMTQIGVMENLKMENVSLSHKLSETKHQSIKEKERIAVQLQSIEVDMLTQEAAIHQIQEAKSMVEEDLQHKLEEFEEEREHLLKLANTATTLERELDQVKLILSQKDAQVQLLQREHLELMKQLTTTQETLQTKEQALNQLEARYQELQAQLEELQTDTTAKEETLQYLQNEKIVLEVALQAARAEKSELDEGAERLGEEVLVASDTLDQLRQEVHVKSTQIEALQQENGNLKKQAQKLKEQFMQQKVMVEAYRRDASSKDQLISELKASKKRLVAEVKDLKQELLKVEGEKKSSEQEQVRLQKEVERVQQQMNGLEAHLQSVQTERDQLDSQLQSLQFDQSQLAAVTEENENLRKRIEQMQDEARKAISEQKVRMKRIGTDLTSAQKEMKAKHKAYENAVGILSRRLQEALTAKETAEAELDKLRSQVSEGGNSQELQAKVESLQGELKAVSQSKAMLEKELQEVITLTSTELEEYQEKVMELEDELQESRNFKKRIRRLEDANKKLALELEHEKGKLSGLGKSHGALREHANILEAALAKREADLVQLNLQVQAVLKRKEEEDQQMRQLVQTLQAALEKEKIKVKDLTEQVAEAKLEAAHNRRHYRAAMLELSEIKKDLQAKEELIKNEKHSEEVSHFQEELADAHAQLQILQKQLDDELSKQPLTNQEVEDLKWEVEQRQREIETQKQQLEMVEQCHQREMDTLQDTLQRIKVELEMVQEELNGTRKDKFMLQAKVGELRNSVKIVLQQNNQLKQDLKNGRLRKRMDLKGDSTPVTPVKIPDCPVPASLLDELLKPSTSVNKEPLNNLHNCLKQLKQEMDSLQKQMEEHTVTVTSLASAEEELQKLGLQDNSSNDSPDKEENDEIQGEMQPS</sequence>
<evidence type="ECO:0000256" key="6">
    <source>
        <dbReference type="SAM" id="MobiDB-lite"/>
    </source>
</evidence>
<proteinExistence type="predicted"/>
<evidence type="ECO:0000256" key="3">
    <source>
        <dbReference type="ARBA" id="ARBA00022553"/>
    </source>
</evidence>
<feature type="compositionally biased region" description="Basic and acidic residues" evidence="6">
    <location>
        <begin position="288"/>
        <end position="309"/>
    </location>
</feature>
<organism evidence="7 8">
    <name type="scientific">Cyprinus carpio</name>
    <name type="common">Common carp</name>
    <dbReference type="NCBI Taxonomy" id="7962"/>
    <lineage>
        <taxon>Eukaryota</taxon>
        <taxon>Metazoa</taxon>
        <taxon>Chordata</taxon>
        <taxon>Craniata</taxon>
        <taxon>Vertebrata</taxon>
        <taxon>Euteleostomi</taxon>
        <taxon>Actinopterygii</taxon>
        <taxon>Neopterygii</taxon>
        <taxon>Teleostei</taxon>
        <taxon>Ostariophysi</taxon>
        <taxon>Cypriniformes</taxon>
        <taxon>Cyprinidae</taxon>
        <taxon>Cyprininae</taxon>
        <taxon>Cyprinus</taxon>
    </lineage>
</organism>
<feature type="region of interest" description="Disordered" evidence="6">
    <location>
        <begin position="216"/>
        <end position="238"/>
    </location>
</feature>